<organism evidence="2 3">
    <name type="scientific">Sporothrix epigloea</name>
    <dbReference type="NCBI Taxonomy" id="1892477"/>
    <lineage>
        <taxon>Eukaryota</taxon>
        <taxon>Fungi</taxon>
        <taxon>Dikarya</taxon>
        <taxon>Ascomycota</taxon>
        <taxon>Pezizomycotina</taxon>
        <taxon>Sordariomycetes</taxon>
        <taxon>Sordariomycetidae</taxon>
        <taxon>Ophiostomatales</taxon>
        <taxon>Ophiostomataceae</taxon>
        <taxon>Sporothrix</taxon>
    </lineage>
</organism>
<dbReference type="Proteomes" id="UP001642502">
    <property type="component" value="Unassembled WGS sequence"/>
</dbReference>
<keyword evidence="3" id="KW-1185">Reference proteome</keyword>
<dbReference type="EMBL" id="CAWUON010000008">
    <property type="protein sequence ID" value="CAK7264807.1"/>
    <property type="molecule type" value="Genomic_DNA"/>
</dbReference>
<keyword evidence="1" id="KW-1133">Transmembrane helix</keyword>
<keyword evidence="1" id="KW-0472">Membrane</keyword>
<accession>A0ABP0DBR6</accession>
<comment type="caution">
    <text evidence="2">The sequence shown here is derived from an EMBL/GenBank/DDBJ whole genome shotgun (WGS) entry which is preliminary data.</text>
</comment>
<protein>
    <submittedName>
        <fullName evidence="2">Uncharacterized protein</fullName>
    </submittedName>
</protein>
<name>A0ABP0DBR6_9PEZI</name>
<feature type="transmembrane region" description="Helical" evidence="1">
    <location>
        <begin position="35"/>
        <end position="57"/>
    </location>
</feature>
<evidence type="ECO:0000313" key="2">
    <source>
        <dbReference type="EMBL" id="CAK7264807.1"/>
    </source>
</evidence>
<evidence type="ECO:0000256" key="1">
    <source>
        <dbReference type="SAM" id="Phobius"/>
    </source>
</evidence>
<reference evidence="2 3" key="1">
    <citation type="submission" date="2024-01" db="EMBL/GenBank/DDBJ databases">
        <authorList>
            <person name="Allen C."/>
            <person name="Tagirdzhanova G."/>
        </authorList>
    </citation>
    <scope>NUCLEOTIDE SEQUENCE [LARGE SCALE GENOMIC DNA]</scope>
    <source>
        <strain evidence="2 3">CBS 119000</strain>
    </source>
</reference>
<sequence>MDKHTTTTKADFPAAYTANGFFPHQESKARRTSAAVVKSALTLIFTSLVLALIYQVIHDKQAYNKLLSEYNVMVSDNQGQPAPAMALMHRAVDAAAPSMIYTTTTVTQGTTITIQTVAPSSSSVSSIAGSSSSSMSSLSSELCAAGSQETITVTVSADASSFSDVFVSASSASTSSASSATSSDAVVTVMETRVTTATIFVTASGPASHKAETVTVTATATATQFATGVAGSSNHTLSGTSTSSAEAVKGSSMTSGLQSQHSHYPNSTTILAGYGTTGLGEAPTSTASYILTVPPGVGTSGTSRLISPLGTSTSQSEPVSTVVTVSGSAKTATTSLGLLFAVAIAAFHL</sequence>
<gene>
    <name evidence="2" type="ORF">SEPCBS119000_001185</name>
</gene>
<evidence type="ECO:0000313" key="3">
    <source>
        <dbReference type="Proteomes" id="UP001642502"/>
    </source>
</evidence>
<keyword evidence="1" id="KW-0812">Transmembrane</keyword>
<proteinExistence type="predicted"/>